<comment type="caution">
    <text evidence="1">The sequence shown here is derived from an EMBL/GenBank/DDBJ whole genome shotgun (WGS) entry which is preliminary data.</text>
</comment>
<accession>A0A927D3N1</accession>
<proteinExistence type="predicted"/>
<dbReference type="PROSITE" id="PS51257">
    <property type="entry name" value="PROKAR_LIPOPROTEIN"/>
    <property type="match status" value="1"/>
</dbReference>
<name>A0A927D3N1_9BACI</name>
<dbReference type="RefSeq" id="WP_191000039.1">
    <property type="nucleotide sequence ID" value="NZ_JACXSI010000070.1"/>
</dbReference>
<evidence type="ECO:0000313" key="2">
    <source>
        <dbReference type="Proteomes" id="UP000602076"/>
    </source>
</evidence>
<sequence>MRRSSINIFLLLNVLMLFMYGCSSDINEEKIEAVEAAERAFEETPEATNTINGDTKFYLPSGYDIEEEDEYNLTLHYKGDTILLFINPNEGADSTLQLDLIKQNAADYIELETFEATKKVGYAGLKEIDENTYELTVGIGGVKITTQTKTSRLANYGEQLMKIANSIEQQ</sequence>
<organism evidence="1 2">
    <name type="scientific">Peribacillus faecalis</name>
    <dbReference type="NCBI Taxonomy" id="2772559"/>
    <lineage>
        <taxon>Bacteria</taxon>
        <taxon>Bacillati</taxon>
        <taxon>Bacillota</taxon>
        <taxon>Bacilli</taxon>
        <taxon>Bacillales</taxon>
        <taxon>Bacillaceae</taxon>
        <taxon>Peribacillus</taxon>
    </lineage>
</organism>
<dbReference type="Proteomes" id="UP000602076">
    <property type="component" value="Unassembled WGS sequence"/>
</dbReference>
<dbReference type="EMBL" id="JACXSI010000070">
    <property type="protein sequence ID" value="MBD3110504.1"/>
    <property type="molecule type" value="Genomic_DNA"/>
</dbReference>
<gene>
    <name evidence="1" type="ORF">IEO70_19440</name>
</gene>
<reference evidence="1" key="1">
    <citation type="submission" date="2020-09" db="EMBL/GenBank/DDBJ databases">
        <title>Bacillus faecalis sp. nov., a moderately halophilic bacterium isolated from cow faeces.</title>
        <authorList>
            <person name="Jiang L."/>
            <person name="Lee J."/>
        </authorList>
    </citation>
    <scope>NUCLEOTIDE SEQUENCE</scope>
    <source>
        <strain evidence="1">AGMB 02131</strain>
    </source>
</reference>
<keyword evidence="2" id="KW-1185">Reference proteome</keyword>
<evidence type="ECO:0008006" key="3">
    <source>
        <dbReference type="Google" id="ProtNLM"/>
    </source>
</evidence>
<dbReference type="AlphaFoldDB" id="A0A927D3N1"/>
<protein>
    <recommendedName>
        <fullName evidence="3">Lipoprotein</fullName>
    </recommendedName>
</protein>
<evidence type="ECO:0000313" key="1">
    <source>
        <dbReference type="EMBL" id="MBD3110504.1"/>
    </source>
</evidence>